<feature type="region of interest" description="Disordered" evidence="1">
    <location>
        <begin position="40"/>
        <end position="85"/>
    </location>
</feature>
<feature type="compositionally biased region" description="Polar residues" evidence="1">
    <location>
        <begin position="42"/>
        <end position="66"/>
    </location>
</feature>
<protein>
    <submittedName>
        <fullName evidence="2">Uncharacterized protein</fullName>
    </submittedName>
</protein>
<proteinExistence type="predicted"/>
<sequence>MMDLMYLVTAFLILTIIAVIVMSVKLMELHKTVQNLKEKSQAVENSHTTDLNSRVLTHPPNSTNQTTEDDGSFEEPTSNDTDAESYTTCTCISENNNQSPSKYTSFSDSIGIPHEIDQKNISTNLVSPCSFANLAEEELNKENMIAIPQDNADSPPLKIPLCRQTADTRNRNSDIKKRGSYSRNKRKQQKHTSIRKHMKSMHVLTNEFKSLSYRNVSGLLRVFNKHRHHPMYYQWLSHPFKHRPIRSVSRKPHNPFKIKPRISPQSPGPPHIAIQRLIANNSPVHCDPQIDTGPMTFIPRGKVTREEEKVIEENDVLEFPLLPSPISSESPCTYSNEPWETLPVQNTNPSLTEQLVQPTIKLGLRKQ</sequence>
<organism evidence="2">
    <name type="scientific">Amphimedon queenslandica</name>
    <name type="common">Sponge</name>
    <dbReference type="NCBI Taxonomy" id="400682"/>
    <lineage>
        <taxon>Eukaryota</taxon>
        <taxon>Metazoa</taxon>
        <taxon>Porifera</taxon>
        <taxon>Demospongiae</taxon>
        <taxon>Heteroscleromorpha</taxon>
        <taxon>Haplosclerida</taxon>
        <taxon>Niphatidae</taxon>
        <taxon>Amphimedon</taxon>
    </lineage>
</organism>
<name>A0A1X7T3M6_AMPQE</name>
<evidence type="ECO:0000256" key="1">
    <source>
        <dbReference type="SAM" id="MobiDB-lite"/>
    </source>
</evidence>
<accession>A0A1X7T3M6</accession>
<evidence type="ECO:0000313" key="2">
    <source>
        <dbReference type="EnsemblMetazoa" id="Aqu2.1.08843_001"/>
    </source>
</evidence>
<feature type="region of interest" description="Disordered" evidence="1">
    <location>
        <begin position="164"/>
        <end position="195"/>
    </location>
</feature>
<feature type="compositionally biased region" description="Polar residues" evidence="1">
    <location>
        <begin position="75"/>
        <end position="85"/>
    </location>
</feature>
<reference evidence="2" key="1">
    <citation type="submission" date="2017-05" db="UniProtKB">
        <authorList>
            <consortium name="EnsemblMetazoa"/>
        </authorList>
    </citation>
    <scope>IDENTIFICATION</scope>
</reference>
<dbReference type="EnsemblMetazoa" id="Aqu2.1.08843_001">
    <property type="protein sequence ID" value="Aqu2.1.08843_001"/>
    <property type="gene ID" value="Aqu2.1.08843"/>
</dbReference>
<feature type="compositionally biased region" description="Basic residues" evidence="1">
    <location>
        <begin position="178"/>
        <end position="195"/>
    </location>
</feature>
<dbReference type="AlphaFoldDB" id="A0A1X7T3M6"/>
<dbReference type="InParanoid" id="A0A1X7T3M6"/>
<feature type="compositionally biased region" description="Basic and acidic residues" evidence="1">
    <location>
        <begin position="166"/>
        <end position="177"/>
    </location>
</feature>